<gene>
    <name evidence="2" type="ORF">F444_13947</name>
</gene>
<dbReference type="AlphaFoldDB" id="A0A080ZS65"/>
<sequence>MLIDLATSAATSTFFSVTLSEWIERGAYLDDRRSGEQHHVIDSKPSSTSSAVRLGRYYERSVE</sequence>
<dbReference type="EMBL" id="ANJA01002545">
    <property type="protein sequence ID" value="ETO69476.1"/>
    <property type="molecule type" value="Genomic_DNA"/>
</dbReference>
<evidence type="ECO:0000313" key="2">
    <source>
        <dbReference type="EMBL" id="ETO69476.1"/>
    </source>
</evidence>
<feature type="compositionally biased region" description="Basic and acidic residues" evidence="1">
    <location>
        <begin position="32"/>
        <end position="42"/>
    </location>
</feature>
<dbReference type="Proteomes" id="UP000028582">
    <property type="component" value="Unassembled WGS sequence"/>
</dbReference>
<name>A0A080ZS65_PHYNI</name>
<accession>A0A080ZS65</accession>
<proteinExistence type="predicted"/>
<evidence type="ECO:0000313" key="3">
    <source>
        <dbReference type="Proteomes" id="UP000028582"/>
    </source>
</evidence>
<reference evidence="2 3" key="1">
    <citation type="submission" date="2013-11" db="EMBL/GenBank/DDBJ databases">
        <title>The Genome Sequence of Phytophthora parasitica P1976.</title>
        <authorList>
            <consortium name="The Broad Institute Genomics Platform"/>
            <person name="Russ C."/>
            <person name="Tyler B."/>
            <person name="Panabieres F."/>
            <person name="Shan W."/>
            <person name="Tripathy S."/>
            <person name="Grunwald N."/>
            <person name="Machado M."/>
            <person name="Johnson C.S."/>
            <person name="Walker B."/>
            <person name="Young S."/>
            <person name="Zeng Q."/>
            <person name="Gargeya S."/>
            <person name="Fitzgerald M."/>
            <person name="Haas B."/>
            <person name="Abouelleil A."/>
            <person name="Allen A.W."/>
            <person name="Alvarado L."/>
            <person name="Arachchi H.M."/>
            <person name="Berlin A.M."/>
            <person name="Chapman S.B."/>
            <person name="Gainer-Dewar J."/>
            <person name="Goldberg J."/>
            <person name="Griggs A."/>
            <person name="Gujja S."/>
            <person name="Hansen M."/>
            <person name="Howarth C."/>
            <person name="Imamovic A."/>
            <person name="Ireland A."/>
            <person name="Larimer J."/>
            <person name="McCowan C."/>
            <person name="Murphy C."/>
            <person name="Pearson M."/>
            <person name="Poon T.W."/>
            <person name="Priest M."/>
            <person name="Roberts A."/>
            <person name="Saif S."/>
            <person name="Shea T."/>
            <person name="Sisk P."/>
            <person name="Sykes S."/>
            <person name="Wortman J."/>
            <person name="Nusbaum C."/>
            <person name="Birren B."/>
        </authorList>
    </citation>
    <scope>NUCLEOTIDE SEQUENCE [LARGE SCALE GENOMIC DNA]</scope>
    <source>
        <strain evidence="2 3">P1976</strain>
    </source>
</reference>
<evidence type="ECO:0000256" key="1">
    <source>
        <dbReference type="SAM" id="MobiDB-lite"/>
    </source>
</evidence>
<organism evidence="2 3">
    <name type="scientific">Phytophthora nicotianae P1976</name>
    <dbReference type="NCBI Taxonomy" id="1317066"/>
    <lineage>
        <taxon>Eukaryota</taxon>
        <taxon>Sar</taxon>
        <taxon>Stramenopiles</taxon>
        <taxon>Oomycota</taxon>
        <taxon>Peronosporomycetes</taxon>
        <taxon>Peronosporales</taxon>
        <taxon>Peronosporaceae</taxon>
        <taxon>Phytophthora</taxon>
    </lineage>
</organism>
<comment type="caution">
    <text evidence="2">The sequence shown here is derived from an EMBL/GenBank/DDBJ whole genome shotgun (WGS) entry which is preliminary data.</text>
</comment>
<protein>
    <submittedName>
        <fullName evidence="2">Uncharacterized protein</fullName>
    </submittedName>
</protein>
<feature type="region of interest" description="Disordered" evidence="1">
    <location>
        <begin position="32"/>
        <end position="52"/>
    </location>
</feature>